<feature type="region of interest" description="Disordered" evidence="1">
    <location>
        <begin position="1"/>
        <end position="42"/>
    </location>
</feature>
<accession>A0AAD4VP22</accession>
<evidence type="ECO:0000313" key="3">
    <source>
        <dbReference type="Proteomes" id="UP001054821"/>
    </source>
</evidence>
<protein>
    <submittedName>
        <fullName evidence="2">Uncharacterized protein</fullName>
    </submittedName>
</protein>
<dbReference type="EMBL" id="JAJFAZ020000005">
    <property type="protein sequence ID" value="KAI5327421.1"/>
    <property type="molecule type" value="Genomic_DNA"/>
</dbReference>
<keyword evidence="3" id="KW-1185">Reference proteome</keyword>
<proteinExistence type="predicted"/>
<dbReference type="AlphaFoldDB" id="A0AAD4VP22"/>
<reference evidence="2 3" key="1">
    <citation type="journal article" date="2022" name="G3 (Bethesda)">
        <title>Whole-genome sequence and methylome profiling of the almond [Prunus dulcis (Mill.) D.A. Webb] cultivar 'Nonpareil'.</title>
        <authorList>
            <person name="D'Amico-Willman K.M."/>
            <person name="Ouma W.Z."/>
            <person name="Meulia T."/>
            <person name="Sideli G.M."/>
            <person name="Gradziel T.M."/>
            <person name="Fresnedo-Ramirez J."/>
        </authorList>
    </citation>
    <scope>NUCLEOTIDE SEQUENCE [LARGE SCALE GENOMIC DNA]</scope>
    <source>
        <strain evidence="2">Clone GOH B32 T37-40</strain>
    </source>
</reference>
<name>A0AAD4VP22_PRUDU</name>
<gene>
    <name evidence="2" type="ORF">L3X38_026817</name>
</gene>
<evidence type="ECO:0000313" key="2">
    <source>
        <dbReference type="EMBL" id="KAI5327421.1"/>
    </source>
</evidence>
<evidence type="ECO:0000256" key="1">
    <source>
        <dbReference type="SAM" id="MobiDB-lite"/>
    </source>
</evidence>
<feature type="compositionally biased region" description="Low complexity" evidence="1">
    <location>
        <begin position="1"/>
        <end position="22"/>
    </location>
</feature>
<comment type="caution">
    <text evidence="2">The sequence shown here is derived from an EMBL/GenBank/DDBJ whole genome shotgun (WGS) entry which is preliminary data.</text>
</comment>
<dbReference type="Proteomes" id="UP001054821">
    <property type="component" value="Chromosome 5"/>
</dbReference>
<sequence>MTGASSSSSPSRLPPLASVVSPENGEESAAVVDLSPPATDSDERGLAWRRLSGVETGPIRGIGCTSVWGDIVIVWHGRTWRRLSGVLTGPIRGVGCTGVWGDYVKYRGMK</sequence>
<organism evidence="2 3">
    <name type="scientific">Prunus dulcis</name>
    <name type="common">Almond</name>
    <name type="synonym">Amygdalus dulcis</name>
    <dbReference type="NCBI Taxonomy" id="3755"/>
    <lineage>
        <taxon>Eukaryota</taxon>
        <taxon>Viridiplantae</taxon>
        <taxon>Streptophyta</taxon>
        <taxon>Embryophyta</taxon>
        <taxon>Tracheophyta</taxon>
        <taxon>Spermatophyta</taxon>
        <taxon>Magnoliopsida</taxon>
        <taxon>eudicotyledons</taxon>
        <taxon>Gunneridae</taxon>
        <taxon>Pentapetalae</taxon>
        <taxon>rosids</taxon>
        <taxon>fabids</taxon>
        <taxon>Rosales</taxon>
        <taxon>Rosaceae</taxon>
        <taxon>Amygdaloideae</taxon>
        <taxon>Amygdaleae</taxon>
        <taxon>Prunus</taxon>
    </lineage>
</organism>